<dbReference type="PANTHER" id="PTHR33112:SF10">
    <property type="entry name" value="TOL"/>
    <property type="match status" value="1"/>
</dbReference>
<feature type="domain" description="Heterokaryon incompatibility" evidence="2">
    <location>
        <begin position="202"/>
        <end position="353"/>
    </location>
</feature>
<organism evidence="3 4">
    <name type="scientific">Byssothecium circinans</name>
    <dbReference type="NCBI Taxonomy" id="147558"/>
    <lineage>
        <taxon>Eukaryota</taxon>
        <taxon>Fungi</taxon>
        <taxon>Dikarya</taxon>
        <taxon>Ascomycota</taxon>
        <taxon>Pezizomycotina</taxon>
        <taxon>Dothideomycetes</taxon>
        <taxon>Pleosporomycetidae</taxon>
        <taxon>Pleosporales</taxon>
        <taxon>Massarineae</taxon>
        <taxon>Massarinaceae</taxon>
        <taxon>Byssothecium</taxon>
    </lineage>
</organism>
<feature type="compositionally biased region" description="Acidic residues" evidence="1">
    <location>
        <begin position="640"/>
        <end position="651"/>
    </location>
</feature>
<dbReference type="AlphaFoldDB" id="A0A6A5U4J7"/>
<keyword evidence="4" id="KW-1185">Reference proteome</keyword>
<dbReference type="Pfam" id="PF06985">
    <property type="entry name" value="HET"/>
    <property type="match status" value="1"/>
</dbReference>
<dbReference type="PANTHER" id="PTHR33112">
    <property type="entry name" value="DOMAIN PROTEIN, PUTATIVE-RELATED"/>
    <property type="match status" value="1"/>
</dbReference>
<reference evidence="3" key="1">
    <citation type="journal article" date="2020" name="Stud. Mycol.">
        <title>101 Dothideomycetes genomes: a test case for predicting lifestyles and emergence of pathogens.</title>
        <authorList>
            <person name="Haridas S."/>
            <person name="Albert R."/>
            <person name="Binder M."/>
            <person name="Bloem J."/>
            <person name="Labutti K."/>
            <person name="Salamov A."/>
            <person name="Andreopoulos B."/>
            <person name="Baker S."/>
            <person name="Barry K."/>
            <person name="Bills G."/>
            <person name="Bluhm B."/>
            <person name="Cannon C."/>
            <person name="Castanera R."/>
            <person name="Culley D."/>
            <person name="Daum C."/>
            <person name="Ezra D."/>
            <person name="Gonzalez J."/>
            <person name="Henrissat B."/>
            <person name="Kuo A."/>
            <person name="Liang C."/>
            <person name="Lipzen A."/>
            <person name="Lutzoni F."/>
            <person name="Magnuson J."/>
            <person name="Mondo S."/>
            <person name="Nolan M."/>
            <person name="Ohm R."/>
            <person name="Pangilinan J."/>
            <person name="Park H.-J."/>
            <person name="Ramirez L."/>
            <person name="Alfaro M."/>
            <person name="Sun H."/>
            <person name="Tritt A."/>
            <person name="Yoshinaga Y."/>
            <person name="Zwiers L.-H."/>
            <person name="Turgeon B."/>
            <person name="Goodwin S."/>
            <person name="Spatafora J."/>
            <person name="Crous P."/>
            <person name="Grigoriev I."/>
        </authorList>
    </citation>
    <scope>NUCLEOTIDE SEQUENCE</scope>
    <source>
        <strain evidence="3">CBS 675.92</strain>
    </source>
</reference>
<gene>
    <name evidence="3" type="ORF">CC80DRAFT_490227</name>
</gene>
<proteinExistence type="predicted"/>
<evidence type="ECO:0000313" key="4">
    <source>
        <dbReference type="Proteomes" id="UP000800035"/>
    </source>
</evidence>
<accession>A0A6A5U4J7</accession>
<dbReference type="EMBL" id="ML976985">
    <property type="protein sequence ID" value="KAF1959260.1"/>
    <property type="molecule type" value="Genomic_DNA"/>
</dbReference>
<protein>
    <submittedName>
        <fullName evidence="3">HET-domain-containing protein</fullName>
    </submittedName>
</protein>
<dbReference type="InterPro" id="IPR010730">
    <property type="entry name" value="HET"/>
</dbReference>
<evidence type="ECO:0000256" key="1">
    <source>
        <dbReference type="SAM" id="MobiDB-lite"/>
    </source>
</evidence>
<name>A0A6A5U4J7_9PLEO</name>
<feature type="region of interest" description="Disordered" evidence="1">
    <location>
        <begin position="637"/>
        <end position="659"/>
    </location>
</feature>
<evidence type="ECO:0000313" key="3">
    <source>
        <dbReference type="EMBL" id="KAF1959260.1"/>
    </source>
</evidence>
<sequence>MKLCGYCVENILKSDESWDYHRTYTDLKAGSEWTVERGGKPERCLFCSTLRQDIETLAPELKESNEPIYRWNIRSLARIRESLETIVVTFRQNPITRNDGDVLIEEAKLPERTFYFFPEDTIAPLPSIENLGTSTDPRQNGGRQIKSWIDTCDATHKGCMKRQNAEAASTKFVPTRLLDIRGPPESDFKVIETKITPARSPYATLSHCWGKKRFVCLLPENKEKFMTEGVPWNELTKNFKEAIEVARFLGIEYIWIDSLCIVQGPGGDFAHEGTLMHLVYRNSYCNIAIVDSFDSTGGAFRERDPGDVAAVRYKPQEESSMFGLRKWGVIAGDLWERELLQTELYVRGWVFQERMLAPRILHFANRQIFWDCPSLSACEALPSGLPSPMDSTARPDRRWRGRLQEQEEGGRPVAGANDDSIDEFWRTAVRKYTKCALTKGSDKLVAMWGIAKLVRDAKGVEYAAGLWEQNLEDQLTWRVKECTLRERPSDSKEWNLERDIPSWSWASMDGLIEVPDNLTDVSHYTVKDHSGLPLAFELVDGKGLGPAPEEVALNEEVKKTNANDAPPELKEQSLKIQCHVGQARLDQVHMQQRYLLRVDGLDAVDIDAYPDLILDFDKEEDRYPFFAVLSAKQYVRPIENTDEQEEEDTTENDGQMTDDDKSTVYAQEIVFWGLGILMKKAKKEHYFHRTGAFNFRNLSREQFAKLQVTVGSDQSQADIFDPVLGRKIWLQ</sequence>
<dbReference type="Proteomes" id="UP000800035">
    <property type="component" value="Unassembled WGS sequence"/>
</dbReference>
<dbReference type="OrthoDB" id="5362512at2759"/>
<evidence type="ECO:0000259" key="2">
    <source>
        <dbReference type="Pfam" id="PF06985"/>
    </source>
</evidence>